<dbReference type="OrthoDB" id="5555409at2759"/>
<dbReference type="OMA" id="AKHFIYE"/>
<evidence type="ECO:0000313" key="8">
    <source>
        <dbReference type="Proteomes" id="UP000007266"/>
    </source>
</evidence>
<dbReference type="STRING" id="7070.D6WTJ6"/>
<name>D6WTJ6_TRICA</name>
<evidence type="ECO:0000256" key="4">
    <source>
        <dbReference type="ARBA" id="ARBA00035194"/>
    </source>
</evidence>
<accession>D6WTJ6</accession>
<protein>
    <recommendedName>
        <fullName evidence="4">Large ribosomal subunit protein bL9m</fullName>
    </recommendedName>
    <alternativeName>
        <fullName evidence="5">39S ribosomal protein L9, mitochondrial</fullName>
    </alternativeName>
</protein>
<dbReference type="HOGENOM" id="CLU_070493_0_0_1"/>
<dbReference type="GO" id="GO:0005840">
    <property type="term" value="C:ribosome"/>
    <property type="evidence" value="ECO:0007669"/>
    <property type="project" value="UniProtKB-KW"/>
</dbReference>
<keyword evidence="3" id="KW-0687">Ribonucleoprotein</keyword>
<keyword evidence="2 7" id="KW-0689">Ribosomal protein</keyword>
<evidence type="ECO:0000256" key="2">
    <source>
        <dbReference type="ARBA" id="ARBA00022980"/>
    </source>
</evidence>
<keyword evidence="8" id="KW-1185">Reference proteome</keyword>
<dbReference type="FunCoup" id="D6WTJ6">
    <property type="interactions" value="1389"/>
</dbReference>
<evidence type="ECO:0000313" key="7">
    <source>
        <dbReference type="EMBL" id="EFA07188.1"/>
    </source>
</evidence>
<proteinExistence type="inferred from homology"/>
<dbReference type="PANTHER" id="PTHR21368">
    <property type="entry name" value="50S RIBOSOMAL PROTEIN L9"/>
    <property type="match status" value="1"/>
</dbReference>
<dbReference type="EMBL" id="KQ971354">
    <property type="protein sequence ID" value="EFA07188.1"/>
    <property type="molecule type" value="Genomic_DNA"/>
</dbReference>
<dbReference type="PhylomeDB" id="D6WTJ6"/>
<evidence type="ECO:0000256" key="3">
    <source>
        <dbReference type="ARBA" id="ARBA00023274"/>
    </source>
</evidence>
<dbReference type="Gene3D" id="3.40.5.10">
    <property type="entry name" value="Ribosomal protein L9, N-terminal domain"/>
    <property type="match status" value="1"/>
</dbReference>
<dbReference type="GO" id="GO:1990904">
    <property type="term" value="C:ribonucleoprotein complex"/>
    <property type="evidence" value="ECO:0007669"/>
    <property type="project" value="UniProtKB-KW"/>
</dbReference>
<dbReference type="Proteomes" id="UP000007266">
    <property type="component" value="Linkage group 7"/>
</dbReference>
<reference evidence="7 8" key="1">
    <citation type="journal article" date="2008" name="Nature">
        <title>The genome of the model beetle and pest Tribolium castaneum.</title>
        <authorList>
            <consortium name="Tribolium Genome Sequencing Consortium"/>
            <person name="Richards S."/>
            <person name="Gibbs R.A."/>
            <person name="Weinstock G.M."/>
            <person name="Brown S.J."/>
            <person name="Denell R."/>
            <person name="Beeman R.W."/>
            <person name="Gibbs R."/>
            <person name="Beeman R.W."/>
            <person name="Brown S.J."/>
            <person name="Bucher G."/>
            <person name="Friedrich M."/>
            <person name="Grimmelikhuijzen C.J."/>
            <person name="Klingler M."/>
            <person name="Lorenzen M."/>
            <person name="Richards S."/>
            <person name="Roth S."/>
            <person name="Schroder R."/>
            <person name="Tautz D."/>
            <person name="Zdobnov E.M."/>
            <person name="Muzny D."/>
            <person name="Gibbs R.A."/>
            <person name="Weinstock G.M."/>
            <person name="Attaway T."/>
            <person name="Bell S."/>
            <person name="Buhay C.J."/>
            <person name="Chandrabose M.N."/>
            <person name="Chavez D."/>
            <person name="Clerk-Blankenburg K.P."/>
            <person name="Cree A."/>
            <person name="Dao M."/>
            <person name="Davis C."/>
            <person name="Chacko J."/>
            <person name="Dinh H."/>
            <person name="Dugan-Rocha S."/>
            <person name="Fowler G."/>
            <person name="Garner T.T."/>
            <person name="Garnes J."/>
            <person name="Gnirke A."/>
            <person name="Hawes A."/>
            <person name="Hernandez J."/>
            <person name="Hines S."/>
            <person name="Holder M."/>
            <person name="Hume J."/>
            <person name="Jhangiani S.N."/>
            <person name="Joshi V."/>
            <person name="Khan Z.M."/>
            <person name="Jackson L."/>
            <person name="Kovar C."/>
            <person name="Kowis A."/>
            <person name="Lee S."/>
            <person name="Lewis L.R."/>
            <person name="Margolis J."/>
            <person name="Morgan M."/>
            <person name="Nazareth L.V."/>
            <person name="Nguyen N."/>
            <person name="Okwuonu G."/>
            <person name="Parker D."/>
            <person name="Richards S."/>
            <person name="Ruiz S.J."/>
            <person name="Santibanez J."/>
            <person name="Savard J."/>
            <person name="Scherer S.E."/>
            <person name="Schneider B."/>
            <person name="Sodergren E."/>
            <person name="Tautz D."/>
            <person name="Vattahil S."/>
            <person name="Villasana D."/>
            <person name="White C.S."/>
            <person name="Wright R."/>
            <person name="Park Y."/>
            <person name="Beeman R.W."/>
            <person name="Lord J."/>
            <person name="Oppert B."/>
            <person name="Lorenzen M."/>
            <person name="Brown S."/>
            <person name="Wang L."/>
            <person name="Savard J."/>
            <person name="Tautz D."/>
            <person name="Richards S."/>
            <person name="Weinstock G."/>
            <person name="Gibbs R.A."/>
            <person name="Liu Y."/>
            <person name="Worley K."/>
            <person name="Weinstock G."/>
            <person name="Elsik C.G."/>
            <person name="Reese J.T."/>
            <person name="Elhaik E."/>
            <person name="Landan G."/>
            <person name="Graur D."/>
            <person name="Arensburger P."/>
            <person name="Atkinson P."/>
            <person name="Beeman R.W."/>
            <person name="Beidler J."/>
            <person name="Brown S.J."/>
            <person name="Demuth J.P."/>
            <person name="Drury D.W."/>
            <person name="Du Y.Z."/>
            <person name="Fujiwara H."/>
            <person name="Lorenzen M."/>
            <person name="Maselli V."/>
            <person name="Osanai M."/>
            <person name="Park Y."/>
            <person name="Robertson H.M."/>
            <person name="Tu Z."/>
            <person name="Wang J.J."/>
            <person name="Wang S."/>
            <person name="Richards S."/>
            <person name="Song H."/>
            <person name="Zhang L."/>
            <person name="Sodergren E."/>
            <person name="Werner D."/>
            <person name="Stanke M."/>
            <person name="Morgenstern B."/>
            <person name="Solovyev V."/>
            <person name="Kosarev P."/>
            <person name="Brown G."/>
            <person name="Chen H.C."/>
            <person name="Ermolaeva O."/>
            <person name="Hlavina W."/>
            <person name="Kapustin Y."/>
            <person name="Kiryutin B."/>
            <person name="Kitts P."/>
            <person name="Maglott D."/>
            <person name="Pruitt K."/>
            <person name="Sapojnikov V."/>
            <person name="Souvorov A."/>
            <person name="Mackey A.J."/>
            <person name="Waterhouse R.M."/>
            <person name="Wyder S."/>
            <person name="Zdobnov E.M."/>
            <person name="Zdobnov E.M."/>
            <person name="Wyder S."/>
            <person name="Kriventseva E.V."/>
            <person name="Kadowaki T."/>
            <person name="Bork P."/>
            <person name="Aranda M."/>
            <person name="Bao R."/>
            <person name="Beermann A."/>
            <person name="Berns N."/>
            <person name="Bolognesi R."/>
            <person name="Bonneton F."/>
            <person name="Bopp D."/>
            <person name="Brown S.J."/>
            <person name="Bucher G."/>
            <person name="Butts T."/>
            <person name="Chaumot A."/>
            <person name="Denell R.E."/>
            <person name="Ferrier D.E."/>
            <person name="Friedrich M."/>
            <person name="Gordon C.M."/>
            <person name="Jindra M."/>
            <person name="Klingler M."/>
            <person name="Lan Q."/>
            <person name="Lattorff H.M."/>
            <person name="Laudet V."/>
            <person name="von Levetsow C."/>
            <person name="Liu Z."/>
            <person name="Lutz R."/>
            <person name="Lynch J.A."/>
            <person name="da Fonseca R.N."/>
            <person name="Posnien N."/>
            <person name="Reuter R."/>
            <person name="Roth S."/>
            <person name="Savard J."/>
            <person name="Schinko J.B."/>
            <person name="Schmitt C."/>
            <person name="Schoppmeier M."/>
            <person name="Schroder R."/>
            <person name="Shippy T.D."/>
            <person name="Simonnet F."/>
            <person name="Marques-Souza H."/>
            <person name="Tautz D."/>
            <person name="Tomoyasu Y."/>
            <person name="Trauner J."/>
            <person name="Van der Zee M."/>
            <person name="Vervoort M."/>
            <person name="Wittkopp N."/>
            <person name="Wimmer E.A."/>
            <person name="Yang X."/>
            <person name="Jones A.K."/>
            <person name="Sattelle D.B."/>
            <person name="Ebert P.R."/>
            <person name="Nelson D."/>
            <person name="Scott J.G."/>
            <person name="Beeman R.W."/>
            <person name="Muthukrishnan S."/>
            <person name="Kramer K.J."/>
            <person name="Arakane Y."/>
            <person name="Beeman R.W."/>
            <person name="Zhu Q."/>
            <person name="Hogenkamp D."/>
            <person name="Dixit R."/>
            <person name="Oppert B."/>
            <person name="Jiang H."/>
            <person name="Zou Z."/>
            <person name="Marshall J."/>
            <person name="Elpidina E."/>
            <person name="Vinokurov K."/>
            <person name="Oppert C."/>
            <person name="Zou Z."/>
            <person name="Evans J."/>
            <person name="Lu Z."/>
            <person name="Zhao P."/>
            <person name="Sumathipala N."/>
            <person name="Altincicek B."/>
            <person name="Vilcinskas A."/>
            <person name="Williams M."/>
            <person name="Hultmark D."/>
            <person name="Hetru C."/>
            <person name="Jiang H."/>
            <person name="Grimmelikhuijzen C.J."/>
            <person name="Hauser F."/>
            <person name="Cazzamali G."/>
            <person name="Williamson M."/>
            <person name="Park Y."/>
            <person name="Li B."/>
            <person name="Tanaka Y."/>
            <person name="Predel R."/>
            <person name="Neupert S."/>
            <person name="Schachtner J."/>
            <person name="Verleyen P."/>
            <person name="Raible F."/>
            <person name="Bork P."/>
            <person name="Friedrich M."/>
            <person name="Walden K.K."/>
            <person name="Robertson H.M."/>
            <person name="Angeli S."/>
            <person name="Foret S."/>
            <person name="Bucher G."/>
            <person name="Schuetz S."/>
            <person name="Maleszka R."/>
            <person name="Wimmer E.A."/>
            <person name="Beeman R.W."/>
            <person name="Lorenzen M."/>
            <person name="Tomoyasu Y."/>
            <person name="Miller S.C."/>
            <person name="Grossmann D."/>
            <person name="Bucher G."/>
        </authorList>
    </citation>
    <scope>NUCLEOTIDE SEQUENCE [LARGE SCALE GENOMIC DNA]</scope>
    <source>
        <strain evidence="7 8">Georgia GA2</strain>
    </source>
</reference>
<dbReference type="InParanoid" id="D6WTJ6"/>
<sequence>MWKALMKLGPPLAKSDVLLSSEHLLHQQLRTTFVVKRRIKPFLAKQGEPPKKLKTRHYLYDLVKNTNVEKKSDIEVILTSFVEDLGNMGDKVTVRPNYAYYHLLLPGLAVYATPENEAKYKNTETTNVRHFSSPRALHVIKALSRISLSIIMNKDSPWTLQPWHVKTSFRKCGFIVPEYAITMPKREIKGPNLDLEGKEFYIIVTVNKMETVKVRCQIRHWSTDITNRLPYNEEFWKKPTELLFADDELAKVETTKID</sequence>
<gene>
    <name evidence="7" type="primary">GLEAN_10194</name>
    <name evidence="7" type="ORF">TcasGA2_TC010194</name>
</gene>
<dbReference type="eggNOG" id="KOG4607">
    <property type="taxonomic scope" value="Eukaryota"/>
</dbReference>
<evidence type="ECO:0000256" key="1">
    <source>
        <dbReference type="ARBA" id="ARBA00010605"/>
    </source>
</evidence>
<organism evidence="7 8">
    <name type="scientific">Tribolium castaneum</name>
    <name type="common">Red flour beetle</name>
    <dbReference type="NCBI Taxonomy" id="7070"/>
    <lineage>
        <taxon>Eukaryota</taxon>
        <taxon>Metazoa</taxon>
        <taxon>Ecdysozoa</taxon>
        <taxon>Arthropoda</taxon>
        <taxon>Hexapoda</taxon>
        <taxon>Insecta</taxon>
        <taxon>Pterygota</taxon>
        <taxon>Neoptera</taxon>
        <taxon>Endopterygota</taxon>
        <taxon>Coleoptera</taxon>
        <taxon>Polyphaga</taxon>
        <taxon>Cucujiformia</taxon>
        <taxon>Tenebrionidae</taxon>
        <taxon>Tenebrionidae incertae sedis</taxon>
        <taxon>Tribolium</taxon>
    </lineage>
</organism>
<evidence type="ECO:0000256" key="5">
    <source>
        <dbReference type="ARBA" id="ARBA00035381"/>
    </source>
</evidence>
<dbReference type="InterPro" id="IPR020070">
    <property type="entry name" value="Ribosomal_bL9_N"/>
</dbReference>
<dbReference type="GO" id="GO:0005739">
    <property type="term" value="C:mitochondrion"/>
    <property type="evidence" value="ECO:0000318"/>
    <property type="project" value="GO_Central"/>
</dbReference>
<dbReference type="AlphaFoldDB" id="D6WTJ6"/>
<comment type="similarity">
    <text evidence="1">Belongs to the bacterial ribosomal protein bL9 family.</text>
</comment>
<feature type="domain" description="Ribosomal protein L9" evidence="6">
    <location>
        <begin position="74"/>
        <end position="120"/>
    </location>
</feature>
<dbReference type="GO" id="GO:0006412">
    <property type="term" value="P:translation"/>
    <property type="evidence" value="ECO:0007669"/>
    <property type="project" value="InterPro"/>
</dbReference>
<dbReference type="Pfam" id="PF01281">
    <property type="entry name" value="Ribosomal_L9_N"/>
    <property type="match status" value="1"/>
</dbReference>
<reference evidence="7 8" key="2">
    <citation type="journal article" date="2010" name="Nucleic Acids Res.">
        <title>BeetleBase in 2010: revisions to provide comprehensive genomic information for Tribolium castaneum.</title>
        <authorList>
            <person name="Kim H.S."/>
            <person name="Murphy T."/>
            <person name="Xia J."/>
            <person name="Caragea D."/>
            <person name="Park Y."/>
            <person name="Beeman R.W."/>
            <person name="Lorenzen M.D."/>
            <person name="Butcher S."/>
            <person name="Manak J.R."/>
            <person name="Brown S.J."/>
        </authorList>
    </citation>
    <scope>GENOME REANNOTATION</scope>
    <source>
        <strain evidence="7 8">Georgia GA2</strain>
    </source>
</reference>
<dbReference type="KEGG" id="tca:663800"/>
<dbReference type="SUPFAM" id="SSF55658">
    <property type="entry name" value="L9 N-domain-like"/>
    <property type="match status" value="1"/>
</dbReference>
<dbReference type="InterPro" id="IPR000244">
    <property type="entry name" value="Ribosomal_bL9"/>
</dbReference>
<dbReference type="InterPro" id="IPR036935">
    <property type="entry name" value="Ribosomal_bL9_N_sf"/>
</dbReference>
<dbReference type="GO" id="GO:0003735">
    <property type="term" value="F:structural constituent of ribosome"/>
    <property type="evidence" value="ECO:0007669"/>
    <property type="project" value="InterPro"/>
</dbReference>
<evidence type="ECO:0000259" key="6">
    <source>
        <dbReference type="Pfam" id="PF01281"/>
    </source>
</evidence>
<dbReference type="InterPro" id="IPR009027">
    <property type="entry name" value="Ribosomal_bL9/RNase_H1_N"/>
</dbReference>